<dbReference type="EMBL" id="ML996687">
    <property type="protein sequence ID" value="KAF2405028.1"/>
    <property type="molecule type" value="Genomic_DNA"/>
</dbReference>
<organism evidence="2 3">
    <name type="scientific">Trichodelitschia bisporula</name>
    <dbReference type="NCBI Taxonomy" id="703511"/>
    <lineage>
        <taxon>Eukaryota</taxon>
        <taxon>Fungi</taxon>
        <taxon>Dikarya</taxon>
        <taxon>Ascomycota</taxon>
        <taxon>Pezizomycotina</taxon>
        <taxon>Dothideomycetes</taxon>
        <taxon>Dothideomycetes incertae sedis</taxon>
        <taxon>Phaeotrichales</taxon>
        <taxon>Phaeotrichaceae</taxon>
        <taxon>Trichodelitschia</taxon>
    </lineage>
</organism>
<sequence>MLGGVQGNDPQRGEQTHNIPARQGEEYQMGQGEDYQMGSPIDHPHHFLHNNFPSKPFPCSTDLIAIALATLCLLEFKLSENTKLLQEPLASHLLCLLELVPPITGVGNMNHELWAPKKTYVDWGTQTPQPKAKIEWATETNASEGTANTGEVTNGGKVTNAGQGTQTPVSRSPQPILDLSDLSGFPYEPRTPPYCGRRTSRFFPSPSAVKEGSTTSITADEPASRSPQALPDLSDLAGFRYEPSTPPYRGRRTSRFFPSPSPAEEAPTTGTAADEDIATRADEKVYTSADEQVPTTSTTPEKLVVPYSLRSRYVSGDRAQPNTAGVWNIPHMTEEQIVEAERDVAQWPTPAQATDAPKRASQGAVEPVTPPPKSKKGGQGSKIDLSK</sequence>
<dbReference type="AlphaFoldDB" id="A0A6G1I9Q0"/>
<accession>A0A6G1I9Q0</accession>
<proteinExistence type="predicted"/>
<protein>
    <submittedName>
        <fullName evidence="2">Uncharacterized protein</fullName>
    </submittedName>
</protein>
<feature type="region of interest" description="Disordered" evidence="1">
    <location>
        <begin position="1"/>
        <end position="22"/>
    </location>
</feature>
<evidence type="ECO:0000313" key="2">
    <source>
        <dbReference type="EMBL" id="KAF2405028.1"/>
    </source>
</evidence>
<feature type="compositionally biased region" description="Polar residues" evidence="1">
    <location>
        <begin position="142"/>
        <end position="173"/>
    </location>
</feature>
<keyword evidence="3" id="KW-1185">Reference proteome</keyword>
<gene>
    <name evidence="2" type="ORF">EJ06DRAFT_545636</name>
</gene>
<feature type="region of interest" description="Disordered" evidence="1">
    <location>
        <begin position="142"/>
        <end position="272"/>
    </location>
</feature>
<reference evidence="2" key="1">
    <citation type="journal article" date="2020" name="Stud. Mycol.">
        <title>101 Dothideomycetes genomes: a test case for predicting lifestyles and emergence of pathogens.</title>
        <authorList>
            <person name="Haridas S."/>
            <person name="Albert R."/>
            <person name="Binder M."/>
            <person name="Bloem J."/>
            <person name="Labutti K."/>
            <person name="Salamov A."/>
            <person name="Andreopoulos B."/>
            <person name="Baker S."/>
            <person name="Barry K."/>
            <person name="Bills G."/>
            <person name="Bluhm B."/>
            <person name="Cannon C."/>
            <person name="Castanera R."/>
            <person name="Culley D."/>
            <person name="Daum C."/>
            <person name="Ezra D."/>
            <person name="Gonzalez J."/>
            <person name="Henrissat B."/>
            <person name="Kuo A."/>
            <person name="Liang C."/>
            <person name="Lipzen A."/>
            <person name="Lutzoni F."/>
            <person name="Magnuson J."/>
            <person name="Mondo S."/>
            <person name="Nolan M."/>
            <person name="Ohm R."/>
            <person name="Pangilinan J."/>
            <person name="Park H.-J."/>
            <person name="Ramirez L."/>
            <person name="Alfaro M."/>
            <person name="Sun H."/>
            <person name="Tritt A."/>
            <person name="Yoshinaga Y."/>
            <person name="Zwiers L.-H."/>
            <person name="Turgeon B."/>
            <person name="Goodwin S."/>
            <person name="Spatafora J."/>
            <person name="Crous P."/>
            <person name="Grigoriev I."/>
        </authorList>
    </citation>
    <scope>NUCLEOTIDE SEQUENCE</scope>
    <source>
        <strain evidence="2">CBS 262.69</strain>
    </source>
</reference>
<name>A0A6G1I9Q0_9PEZI</name>
<evidence type="ECO:0000256" key="1">
    <source>
        <dbReference type="SAM" id="MobiDB-lite"/>
    </source>
</evidence>
<evidence type="ECO:0000313" key="3">
    <source>
        <dbReference type="Proteomes" id="UP000799640"/>
    </source>
</evidence>
<feature type="region of interest" description="Disordered" evidence="1">
    <location>
        <begin position="341"/>
        <end position="387"/>
    </location>
</feature>
<feature type="compositionally biased region" description="Low complexity" evidence="1">
    <location>
        <begin position="262"/>
        <end position="272"/>
    </location>
</feature>
<dbReference type="Proteomes" id="UP000799640">
    <property type="component" value="Unassembled WGS sequence"/>
</dbReference>